<dbReference type="SUPFAM" id="SSF51161">
    <property type="entry name" value="Trimeric LpxA-like enzymes"/>
    <property type="match status" value="1"/>
</dbReference>
<keyword evidence="7" id="KW-1185">Reference proteome</keyword>
<evidence type="ECO:0000256" key="2">
    <source>
        <dbReference type="ARBA" id="ARBA00022679"/>
    </source>
</evidence>
<keyword evidence="5" id="KW-1133">Transmembrane helix</keyword>
<keyword evidence="3" id="KW-0677">Repeat</keyword>
<name>A0ABT7CE40_9BACT</name>
<evidence type="ECO:0000256" key="5">
    <source>
        <dbReference type="SAM" id="Phobius"/>
    </source>
</evidence>
<dbReference type="Proteomes" id="UP001228581">
    <property type="component" value="Unassembled WGS sequence"/>
</dbReference>
<accession>A0ABT7CE40</accession>
<feature type="transmembrane region" description="Helical" evidence="5">
    <location>
        <begin position="7"/>
        <end position="27"/>
    </location>
</feature>
<keyword evidence="5" id="KW-0812">Transmembrane</keyword>
<dbReference type="EC" id="2.3.1.-" evidence="6"/>
<dbReference type="Gene3D" id="2.160.10.10">
    <property type="entry name" value="Hexapeptide repeat proteins"/>
    <property type="match status" value="1"/>
</dbReference>
<dbReference type="EMBL" id="JASJOT010000001">
    <property type="protein sequence ID" value="MDJ1491958.1"/>
    <property type="molecule type" value="Genomic_DNA"/>
</dbReference>
<dbReference type="PROSITE" id="PS00101">
    <property type="entry name" value="HEXAPEP_TRANSFERASES"/>
    <property type="match status" value="1"/>
</dbReference>
<reference evidence="6 7" key="1">
    <citation type="submission" date="2023-05" db="EMBL/GenBank/DDBJ databases">
        <authorList>
            <person name="Zhang X."/>
        </authorList>
    </citation>
    <scope>NUCLEOTIDE SEQUENCE [LARGE SCALE GENOMIC DNA]</scope>
    <source>
        <strain evidence="6 7">DM2B3-1</strain>
    </source>
</reference>
<organism evidence="6 7">
    <name type="scientific">Xanthocytophaga flava</name>
    <dbReference type="NCBI Taxonomy" id="3048013"/>
    <lineage>
        <taxon>Bacteria</taxon>
        <taxon>Pseudomonadati</taxon>
        <taxon>Bacteroidota</taxon>
        <taxon>Cytophagia</taxon>
        <taxon>Cytophagales</taxon>
        <taxon>Rhodocytophagaceae</taxon>
        <taxon>Xanthocytophaga</taxon>
    </lineage>
</organism>
<keyword evidence="4 6" id="KW-0012">Acyltransferase</keyword>
<keyword evidence="2 6" id="KW-0808">Transferase</keyword>
<dbReference type="PANTHER" id="PTHR23416">
    <property type="entry name" value="SIALIC ACID SYNTHASE-RELATED"/>
    <property type="match status" value="1"/>
</dbReference>
<dbReference type="InterPro" id="IPR051159">
    <property type="entry name" value="Hexapeptide_acetyltransf"/>
</dbReference>
<dbReference type="CDD" id="cd03349">
    <property type="entry name" value="LbH_XAT"/>
    <property type="match status" value="1"/>
</dbReference>
<dbReference type="GO" id="GO:0016746">
    <property type="term" value="F:acyltransferase activity"/>
    <property type="evidence" value="ECO:0007669"/>
    <property type="project" value="UniProtKB-KW"/>
</dbReference>
<dbReference type="InterPro" id="IPR018357">
    <property type="entry name" value="Hexapep_transf_CS"/>
</dbReference>
<dbReference type="RefSeq" id="WP_313992264.1">
    <property type="nucleotide sequence ID" value="NZ_JASJOR010000060.1"/>
</dbReference>
<evidence type="ECO:0000256" key="4">
    <source>
        <dbReference type="ARBA" id="ARBA00023315"/>
    </source>
</evidence>
<evidence type="ECO:0000313" key="6">
    <source>
        <dbReference type="EMBL" id="MDJ1491958.1"/>
    </source>
</evidence>
<dbReference type="Pfam" id="PF00132">
    <property type="entry name" value="Hexapep"/>
    <property type="match status" value="1"/>
</dbReference>
<dbReference type="InterPro" id="IPR001451">
    <property type="entry name" value="Hexapep"/>
</dbReference>
<evidence type="ECO:0000313" key="7">
    <source>
        <dbReference type="Proteomes" id="UP001228581"/>
    </source>
</evidence>
<evidence type="ECO:0000256" key="3">
    <source>
        <dbReference type="ARBA" id="ARBA00022737"/>
    </source>
</evidence>
<protein>
    <submittedName>
        <fullName evidence="6">CatB-related O-acetyltransferase</fullName>
        <ecNumber evidence="6">2.3.1.-</ecNumber>
    </submittedName>
</protein>
<dbReference type="InterPro" id="IPR011004">
    <property type="entry name" value="Trimer_LpxA-like_sf"/>
</dbReference>
<comment type="similarity">
    <text evidence="1">Belongs to the transferase hexapeptide repeat family.</text>
</comment>
<dbReference type="PANTHER" id="PTHR23416:SF23">
    <property type="entry name" value="ACETYLTRANSFERASE C18B11.09C-RELATED"/>
    <property type="match status" value="1"/>
</dbReference>
<sequence>MKDKIRLFFFSIFCKIIPISFIEQGLIQYRLSNFLQYCTCGQQTKLYPSARIINSQHDVSKITIGSHTHIEGELLIRDQGGNIFIGDYCYVGKDSRIWSSANINIGNKVLISHNVNIHDNNSHPLDADLRHIDFLQGVEATKNKKQKFDIRSAPINIKDNAWIGFNSIILKGVTIGEGAIIGAGSVVTKDVPDFAVVAGNPAQIIRYMNI</sequence>
<proteinExistence type="inferred from homology"/>
<gene>
    <name evidence="6" type="ORF">QNI19_03375</name>
</gene>
<keyword evidence="5" id="KW-0472">Membrane</keyword>
<comment type="caution">
    <text evidence="6">The sequence shown here is derived from an EMBL/GenBank/DDBJ whole genome shotgun (WGS) entry which is preliminary data.</text>
</comment>
<evidence type="ECO:0000256" key="1">
    <source>
        <dbReference type="ARBA" id="ARBA00007274"/>
    </source>
</evidence>